<name>A0A7K0C1A8_9ACTN</name>
<gene>
    <name evidence="2" type="ORF">ACRB68_53530</name>
</gene>
<proteinExistence type="predicted"/>
<feature type="transmembrane region" description="Helical" evidence="1">
    <location>
        <begin position="49"/>
        <end position="70"/>
    </location>
</feature>
<keyword evidence="1" id="KW-0472">Membrane</keyword>
<keyword evidence="1" id="KW-1133">Transmembrane helix</keyword>
<organism evidence="2 3">
    <name type="scientific">Actinomadura macrotermitis</name>
    <dbReference type="NCBI Taxonomy" id="2585200"/>
    <lineage>
        <taxon>Bacteria</taxon>
        <taxon>Bacillati</taxon>
        <taxon>Actinomycetota</taxon>
        <taxon>Actinomycetes</taxon>
        <taxon>Streptosporangiales</taxon>
        <taxon>Thermomonosporaceae</taxon>
        <taxon>Actinomadura</taxon>
    </lineage>
</organism>
<protein>
    <submittedName>
        <fullName evidence="2">Uncharacterized protein</fullName>
    </submittedName>
</protein>
<sequence>MTTPTSPPAGTSAVRRAVAYGWANRPSLGAWAFLLGVPGSTQVVFGQPWWLAAAVQWPLYALLWLVITVIDVRRSGHELPADLAETGKGARP</sequence>
<dbReference type="EMBL" id="WEGH01000003">
    <property type="protein sequence ID" value="MQY07253.1"/>
    <property type="molecule type" value="Genomic_DNA"/>
</dbReference>
<accession>A0A7K0C1A8</accession>
<dbReference type="AlphaFoldDB" id="A0A7K0C1A8"/>
<evidence type="ECO:0000256" key="1">
    <source>
        <dbReference type="SAM" id="Phobius"/>
    </source>
</evidence>
<keyword evidence="3" id="KW-1185">Reference proteome</keyword>
<dbReference type="RefSeq" id="WP_153536950.1">
    <property type="nucleotide sequence ID" value="NZ_WEGH01000003.1"/>
</dbReference>
<dbReference type="Proteomes" id="UP000487268">
    <property type="component" value="Unassembled WGS sequence"/>
</dbReference>
<reference evidence="2 3" key="1">
    <citation type="submission" date="2019-10" db="EMBL/GenBank/DDBJ databases">
        <title>Actinomadura rubteroloni sp. nov. and Actinomadura macrotermitis sp. nov., isolated from the gut of fungus growing-termite Macrotermes natalensis.</title>
        <authorList>
            <person name="Benndorf R."/>
            <person name="Martin K."/>
            <person name="Kuefner M."/>
            <person name="De Beer W."/>
            <person name="Kaster A.-K."/>
            <person name="Vollmers J."/>
            <person name="Poulsen M."/>
            <person name="Beemelmanns C."/>
        </authorList>
    </citation>
    <scope>NUCLEOTIDE SEQUENCE [LARGE SCALE GENOMIC DNA]</scope>
    <source>
        <strain evidence="2 3">RB68</strain>
    </source>
</reference>
<dbReference type="OrthoDB" id="3483821at2"/>
<comment type="caution">
    <text evidence="2">The sequence shown here is derived from an EMBL/GenBank/DDBJ whole genome shotgun (WGS) entry which is preliminary data.</text>
</comment>
<keyword evidence="1" id="KW-0812">Transmembrane</keyword>
<evidence type="ECO:0000313" key="2">
    <source>
        <dbReference type="EMBL" id="MQY07253.1"/>
    </source>
</evidence>
<evidence type="ECO:0000313" key="3">
    <source>
        <dbReference type="Proteomes" id="UP000487268"/>
    </source>
</evidence>